<reference evidence="2" key="4">
    <citation type="submission" date="2019-03" db="UniProtKB">
        <authorList>
            <consortium name="EnsemblPlants"/>
        </authorList>
    </citation>
    <scope>IDENTIFICATION</scope>
</reference>
<reference evidence="3" key="2">
    <citation type="journal article" date="2017" name="Nat. Plants">
        <title>The Aegilops tauschii genome reveals multiple impacts of transposons.</title>
        <authorList>
            <person name="Zhao G."/>
            <person name="Zou C."/>
            <person name="Li K."/>
            <person name="Wang K."/>
            <person name="Li T."/>
            <person name="Gao L."/>
            <person name="Zhang X."/>
            <person name="Wang H."/>
            <person name="Yang Z."/>
            <person name="Liu X."/>
            <person name="Jiang W."/>
            <person name="Mao L."/>
            <person name="Kong X."/>
            <person name="Jiao Y."/>
            <person name="Jia J."/>
        </authorList>
    </citation>
    <scope>NUCLEOTIDE SEQUENCE [LARGE SCALE GENOMIC DNA]</scope>
    <source>
        <strain evidence="3">cv. AL8/78</strain>
    </source>
</reference>
<organism evidence="2 3">
    <name type="scientific">Aegilops tauschii subsp. strangulata</name>
    <name type="common">Goatgrass</name>
    <dbReference type="NCBI Taxonomy" id="200361"/>
    <lineage>
        <taxon>Eukaryota</taxon>
        <taxon>Viridiplantae</taxon>
        <taxon>Streptophyta</taxon>
        <taxon>Embryophyta</taxon>
        <taxon>Tracheophyta</taxon>
        <taxon>Spermatophyta</taxon>
        <taxon>Magnoliopsida</taxon>
        <taxon>Liliopsida</taxon>
        <taxon>Poales</taxon>
        <taxon>Poaceae</taxon>
        <taxon>BOP clade</taxon>
        <taxon>Pooideae</taxon>
        <taxon>Triticodae</taxon>
        <taxon>Triticeae</taxon>
        <taxon>Triticinae</taxon>
        <taxon>Aegilops</taxon>
    </lineage>
</organism>
<reference evidence="3" key="1">
    <citation type="journal article" date="2014" name="Science">
        <title>Ancient hybridizations among the ancestral genomes of bread wheat.</title>
        <authorList>
            <consortium name="International Wheat Genome Sequencing Consortium,"/>
            <person name="Marcussen T."/>
            <person name="Sandve S.R."/>
            <person name="Heier L."/>
            <person name="Spannagl M."/>
            <person name="Pfeifer M."/>
            <person name="Jakobsen K.S."/>
            <person name="Wulff B.B."/>
            <person name="Steuernagel B."/>
            <person name="Mayer K.F."/>
            <person name="Olsen O.A."/>
        </authorList>
    </citation>
    <scope>NUCLEOTIDE SEQUENCE [LARGE SCALE GENOMIC DNA]</scope>
    <source>
        <strain evidence="3">cv. AL8/78</strain>
    </source>
</reference>
<reference evidence="2" key="3">
    <citation type="journal article" date="2017" name="Nature">
        <title>Genome sequence of the progenitor of the wheat D genome Aegilops tauschii.</title>
        <authorList>
            <person name="Luo M.C."/>
            <person name="Gu Y.Q."/>
            <person name="Puiu D."/>
            <person name="Wang H."/>
            <person name="Twardziok S.O."/>
            <person name="Deal K.R."/>
            <person name="Huo N."/>
            <person name="Zhu T."/>
            <person name="Wang L."/>
            <person name="Wang Y."/>
            <person name="McGuire P.E."/>
            <person name="Liu S."/>
            <person name="Long H."/>
            <person name="Ramasamy R.K."/>
            <person name="Rodriguez J.C."/>
            <person name="Van S.L."/>
            <person name="Yuan L."/>
            <person name="Wang Z."/>
            <person name="Xia Z."/>
            <person name="Xiao L."/>
            <person name="Anderson O.D."/>
            <person name="Ouyang S."/>
            <person name="Liang Y."/>
            <person name="Zimin A.V."/>
            <person name="Pertea G."/>
            <person name="Qi P."/>
            <person name="Bennetzen J.L."/>
            <person name="Dai X."/>
            <person name="Dawson M.W."/>
            <person name="Muller H.G."/>
            <person name="Kugler K."/>
            <person name="Rivarola-Duarte L."/>
            <person name="Spannagl M."/>
            <person name="Mayer K.F.X."/>
            <person name="Lu F.H."/>
            <person name="Bevan M.W."/>
            <person name="Leroy P."/>
            <person name="Li P."/>
            <person name="You F.M."/>
            <person name="Sun Q."/>
            <person name="Liu Z."/>
            <person name="Lyons E."/>
            <person name="Wicker T."/>
            <person name="Salzberg S.L."/>
            <person name="Devos K.M."/>
            <person name="Dvorak J."/>
        </authorList>
    </citation>
    <scope>NUCLEOTIDE SEQUENCE [LARGE SCALE GENOMIC DNA]</scope>
    <source>
        <strain evidence="2">cv. AL8/78</strain>
    </source>
</reference>
<protein>
    <submittedName>
        <fullName evidence="2">Uncharacterized protein</fullName>
    </submittedName>
</protein>
<dbReference type="Gramene" id="AET5Gv20882900.3">
    <property type="protein sequence ID" value="AET5Gv20882900.3"/>
    <property type="gene ID" value="AET5Gv20882900"/>
</dbReference>
<feature type="region of interest" description="Disordered" evidence="1">
    <location>
        <begin position="1"/>
        <end position="34"/>
    </location>
</feature>
<evidence type="ECO:0000256" key="1">
    <source>
        <dbReference type="SAM" id="MobiDB-lite"/>
    </source>
</evidence>
<name>A0A453LRD7_AEGTS</name>
<dbReference type="EnsemblPlants" id="AET5Gv20882900.3">
    <property type="protein sequence ID" value="AET5Gv20882900.3"/>
    <property type="gene ID" value="AET5Gv20882900"/>
</dbReference>
<proteinExistence type="predicted"/>
<dbReference type="Proteomes" id="UP000015105">
    <property type="component" value="Chromosome 5D"/>
</dbReference>
<evidence type="ECO:0000313" key="2">
    <source>
        <dbReference type="EnsemblPlants" id="AET5Gv20882900.3"/>
    </source>
</evidence>
<evidence type="ECO:0000313" key="3">
    <source>
        <dbReference type="Proteomes" id="UP000015105"/>
    </source>
</evidence>
<reference evidence="2" key="5">
    <citation type="journal article" date="2021" name="G3 (Bethesda)">
        <title>Aegilops tauschii genome assembly Aet v5.0 features greater sequence contiguity and improved annotation.</title>
        <authorList>
            <person name="Wang L."/>
            <person name="Zhu T."/>
            <person name="Rodriguez J.C."/>
            <person name="Deal K.R."/>
            <person name="Dubcovsky J."/>
            <person name="McGuire P.E."/>
            <person name="Lux T."/>
            <person name="Spannagl M."/>
            <person name="Mayer K.F.X."/>
            <person name="Baldrich P."/>
            <person name="Meyers B.C."/>
            <person name="Huo N."/>
            <person name="Gu Y.Q."/>
            <person name="Zhou H."/>
            <person name="Devos K.M."/>
            <person name="Bennetzen J.L."/>
            <person name="Unver T."/>
            <person name="Budak H."/>
            <person name="Gulick P.J."/>
            <person name="Galiba G."/>
            <person name="Kalapos B."/>
            <person name="Nelson D.R."/>
            <person name="Li P."/>
            <person name="You F.M."/>
            <person name="Luo M.C."/>
            <person name="Dvorak J."/>
        </authorList>
    </citation>
    <scope>NUCLEOTIDE SEQUENCE [LARGE SCALE GENOMIC DNA]</scope>
    <source>
        <strain evidence="2">cv. AL8/78</strain>
    </source>
</reference>
<dbReference type="AlphaFoldDB" id="A0A453LRD7"/>
<sequence length="77" mass="8402">RRRGWRGSRGHAGPAPDPGRAQEARARSALPRGPPCHPRFHCLFFDFVSKIVGLRTAILLKKSGTQAFSFSAPCSEA</sequence>
<keyword evidence="3" id="KW-1185">Reference proteome</keyword>
<accession>A0A453LRD7</accession>